<sequence>MYIHNLSVRAPRVIEQHLQDEGFLHVSRILGGTKLDPTLINALVEGWRPETHAFHLLWGECTITLEDITLRLDLLVDGAVVMRVLGVGDWSAICKQLLDKVSDKFRGSRIEMKLLKDNFNYIDNLASDVERQQYLRAFIMRLIRGFLMLDKS</sequence>
<accession>A0ABR0PLF5</accession>
<evidence type="ECO:0000313" key="3">
    <source>
        <dbReference type="Proteomes" id="UP001358586"/>
    </source>
</evidence>
<gene>
    <name evidence="2" type="ORF">PVK06_020048</name>
</gene>
<reference evidence="2 3" key="1">
    <citation type="submission" date="2023-03" db="EMBL/GenBank/DDBJ databases">
        <title>WGS of Gossypium arboreum.</title>
        <authorList>
            <person name="Yu D."/>
        </authorList>
    </citation>
    <scope>NUCLEOTIDE SEQUENCE [LARGE SCALE GENOMIC DNA]</scope>
    <source>
        <tissue evidence="2">Leaf</tissue>
    </source>
</reference>
<dbReference type="PANTHER" id="PTHR46033">
    <property type="entry name" value="PROTEIN MAIN-LIKE 2"/>
    <property type="match status" value="1"/>
</dbReference>
<keyword evidence="3" id="KW-1185">Reference proteome</keyword>
<proteinExistence type="predicted"/>
<evidence type="ECO:0000259" key="1">
    <source>
        <dbReference type="Pfam" id="PF10536"/>
    </source>
</evidence>
<dbReference type="Proteomes" id="UP001358586">
    <property type="component" value="Chromosome 6"/>
</dbReference>
<dbReference type="Pfam" id="PF10536">
    <property type="entry name" value="PMD"/>
    <property type="match status" value="1"/>
</dbReference>
<dbReference type="EMBL" id="JARKNE010000006">
    <property type="protein sequence ID" value="KAK5825237.1"/>
    <property type="molecule type" value="Genomic_DNA"/>
</dbReference>
<comment type="caution">
    <text evidence="2">The sequence shown here is derived from an EMBL/GenBank/DDBJ whole genome shotgun (WGS) entry which is preliminary data.</text>
</comment>
<dbReference type="InterPro" id="IPR019557">
    <property type="entry name" value="AminoTfrase-like_pln_mobile"/>
</dbReference>
<organism evidence="2 3">
    <name type="scientific">Gossypium arboreum</name>
    <name type="common">Tree cotton</name>
    <name type="synonym">Gossypium nanking</name>
    <dbReference type="NCBI Taxonomy" id="29729"/>
    <lineage>
        <taxon>Eukaryota</taxon>
        <taxon>Viridiplantae</taxon>
        <taxon>Streptophyta</taxon>
        <taxon>Embryophyta</taxon>
        <taxon>Tracheophyta</taxon>
        <taxon>Spermatophyta</taxon>
        <taxon>Magnoliopsida</taxon>
        <taxon>eudicotyledons</taxon>
        <taxon>Gunneridae</taxon>
        <taxon>Pentapetalae</taxon>
        <taxon>rosids</taxon>
        <taxon>malvids</taxon>
        <taxon>Malvales</taxon>
        <taxon>Malvaceae</taxon>
        <taxon>Malvoideae</taxon>
        <taxon>Gossypium</taxon>
    </lineage>
</organism>
<name>A0ABR0PLF5_GOSAR</name>
<dbReference type="InterPro" id="IPR044824">
    <property type="entry name" value="MAIN-like"/>
</dbReference>
<protein>
    <recommendedName>
        <fullName evidence="1">Aminotransferase-like plant mobile domain-containing protein</fullName>
    </recommendedName>
</protein>
<feature type="domain" description="Aminotransferase-like plant mobile" evidence="1">
    <location>
        <begin position="32"/>
        <end position="150"/>
    </location>
</feature>
<dbReference type="PANTHER" id="PTHR46033:SF8">
    <property type="entry name" value="PROTEIN MAINTENANCE OF MERISTEMS-LIKE"/>
    <property type="match status" value="1"/>
</dbReference>
<evidence type="ECO:0000313" key="2">
    <source>
        <dbReference type="EMBL" id="KAK5825237.1"/>
    </source>
</evidence>